<keyword evidence="2" id="KW-0378">Hydrolase</keyword>
<accession>A0ABQ2ZRD8</accession>
<dbReference type="InterPro" id="IPR000026">
    <property type="entry name" value="N1-like"/>
</dbReference>
<feature type="region of interest" description="Disordered" evidence="3">
    <location>
        <begin position="28"/>
        <end position="55"/>
    </location>
</feature>
<feature type="chain" id="PRO_5047007197" evidence="4">
    <location>
        <begin position="26"/>
        <end position="144"/>
    </location>
</feature>
<keyword evidence="6" id="KW-1185">Reference proteome</keyword>
<evidence type="ECO:0000313" key="5">
    <source>
        <dbReference type="EMBL" id="GGY22253.1"/>
    </source>
</evidence>
<sequence length="144" mass="16116">MRRLNHVILLAALVFAVMLWQRHTAAPAGMPNPTSTPPTSQGTTPASQDTSAALPDFLPPEARTTLDAITRGGPFEHSQDGVVFGNYEGLLPQQPRGYYHEYTVETPGARTRGTRRIITGGTPPVVWYYTDDHYRSFRRFEMNR</sequence>
<dbReference type="InterPro" id="IPR016191">
    <property type="entry name" value="Ribonuclease/ribotoxin"/>
</dbReference>
<evidence type="ECO:0000313" key="6">
    <source>
        <dbReference type="Proteomes" id="UP000621898"/>
    </source>
</evidence>
<proteinExistence type="predicted"/>
<dbReference type="Gene3D" id="3.10.450.30">
    <property type="entry name" value="Microbial ribonucleases"/>
    <property type="match status" value="1"/>
</dbReference>
<protein>
    <submittedName>
        <fullName evidence="5">Ribonuclease</fullName>
    </submittedName>
</protein>
<dbReference type="SUPFAM" id="SSF53933">
    <property type="entry name" value="Microbial ribonucleases"/>
    <property type="match status" value="1"/>
</dbReference>
<evidence type="ECO:0000256" key="4">
    <source>
        <dbReference type="SAM" id="SignalP"/>
    </source>
</evidence>
<dbReference type="EMBL" id="BMXT01000001">
    <property type="protein sequence ID" value="GGY22253.1"/>
    <property type="molecule type" value="Genomic_DNA"/>
</dbReference>
<evidence type="ECO:0000256" key="3">
    <source>
        <dbReference type="SAM" id="MobiDB-lite"/>
    </source>
</evidence>
<gene>
    <name evidence="5" type="ORF">GCM10008098_14180</name>
</gene>
<dbReference type="RefSeq" id="WP_189440400.1">
    <property type="nucleotide sequence ID" value="NZ_BMXT01000001.1"/>
</dbReference>
<keyword evidence="4" id="KW-0732">Signal</keyword>
<reference evidence="6" key="1">
    <citation type="journal article" date="2019" name="Int. J. Syst. Evol. Microbiol.">
        <title>The Global Catalogue of Microorganisms (GCM) 10K type strain sequencing project: providing services to taxonomists for standard genome sequencing and annotation.</title>
        <authorList>
            <consortium name="The Broad Institute Genomics Platform"/>
            <consortium name="The Broad Institute Genome Sequencing Center for Infectious Disease"/>
            <person name="Wu L."/>
            <person name="Ma J."/>
        </authorList>
    </citation>
    <scope>NUCLEOTIDE SEQUENCE [LARGE SCALE GENOMIC DNA]</scope>
    <source>
        <strain evidence="6">KCTC 22232</strain>
    </source>
</reference>
<evidence type="ECO:0000256" key="2">
    <source>
        <dbReference type="ARBA" id="ARBA00022801"/>
    </source>
</evidence>
<dbReference type="Proteomes" id="UP000621898">
    <property type="component" value="Unassembled WGS sequence"/>
</dbReference>
<feature type="compositionally biased region" description="Low complexity" evidence="3">
    <location>
        <begin position="31"/>
        <end position="47"/>
    </location>
</feature>
<evidence type="ECO:0000256" key="1">
    <source>
        <dbReference type="ARBA" id="ARBA00022722"/>
    </source>
</evidence>
<comment type="caution">
    <text evidence="5">The sequence shown here is derived from an EMBL/GenBank/DDBJ whole genome shotgun (WGS) entry which is preliminary data.</text>
</comment>
<dbReference type="Pfam" id="PF00545">
    <property type="entry name" value="Ribonuclease"/>
    <property type="match status" value="1"/>
</dbReference>
<keyword evidence="1" id="KW-0540">Nuclease</keyword>
<organism evidence="5 6">
    <name type="scientific">Rhodanobacter panaciterrae</name>
    <dbReference type="NCBI Taxonomy" id="490572"/>
    <lineage>
        <taxon>Bacteria</taxon>
        <taxon>Pseudomonadati</taxon>
        <taxon>Pseudomonadota</taxon>
        <taxon>Gammaproteobacteria</taxon>
        <taxon>Lysobacterales</taxon>
        <taxon>Rhodanobacteraceae</taxon>
        <taxon>Rhodanobacter</taxon>
    </lineage>
</organism>
<feature type="signal peptide" evidence="4">
    <location>
        <begin position="1"/>
        <end position="25"/>
    </location>
</feature>
<name>A0ABQ2ZRD8_9GAMM</name>